<dbReference type="SUPFAM" id="SSF53474">
    <property type="entry name" value="alpha/beta-Hydrolases"/>
    <property type="match status" value="1"/>
</dbReference>
<comment type="similarity">
    <text evidence="1">Belongs to the peptidase S10 family.</text>
</comment>
<evidence type="ECO:0000256" key="1">
    <source>
        <dbReference type="ARBA" id="ARBA00009431"/>
    </source>
</evidence>
<protein>
    <submittedName>
        <fullName evidence="6">Uncharacterized protein</fullName>
    </submittedName>
</protein>
<evidence type="ECO:0000256" key="4">
    <source>
        <dbReference type="ARBA" id="ARBA00022801"/>
    </source>
</evidence>
<evidence type="ECO:0000256" key="2">
    <source>
        <dbReference type="ARBA" id="ARBA00022645"/>
    </source>
</evidence>
<proteinExistence type="inferred from homology"/>
<evidence type="ECO:0000313" key="7">
    <source>
        <dbReference type="Proteomes" id="UP000006882"/>
    </source>
</evidence>
<keyword evidence="3" id="KW-0645">Protease</keyword>
<dbReference type="Proteomes" id="UP000006882">
    <property type="component" value="Chromosome G6"/>
</dbReference>
<keyword evidence="5" id="KW-0325">Glycoprotein</keyword>
<name>A0A251NTR9_PRUPE</name>
<evidence type="ECO:0000256" key="3">
    <source>
        <dbReference type="ARBA" id="ARBA00022670"/>
    </source>
</evidence>
<dbReference type="GO" id="GO:0004185">
    <property type="term" value="F:serine-type carboxypeptidase activity"/>
    <property type="evidence" value="ECO:0007669"/>
    <property type="project" value="InterPro"/>
</dbReference>
<reference evidence="6 7" key="1">
    <citation type="journal article" date="2013" name="Nat. Genet.">
        <title>The high-quality draft genome of peach (Prunus persica) identifies unique patterns of genetic diversity, domestication and genome evolution.</title>
        <authorList>
            <consortium name="International Peach Genome Initiative"/>
            <person name="Verde I."/>
            <person name="Abbott A.G."/>
            <person name="Scalabrin S."/>
            <person name="Jung S."/>
            <person name="Shu S."/>
            <person name="Marroni F."/>
            <person name="Zhebentyayeva T."/>
            <person name="Dettori M.T."/>
            <person name="Grimwood J."/>
            <person name="Cattonaro F."/>
            <person name="Zuccolo A."/>
            <person name="Rossini L."/>
            <person name="Jenkins J."/>
            <person name="Vendramin E."/>
            <person name="Meisel L.A."/>
            <person name="Decroocq V."/>
            <person name="Sosinski B."/>
            <person name="Prochnik S."/>
            <person name="Mitros T."/>
            <person name="Policriti A."/>
            <person name="Cipriani G."/>
            <person name="Dondini L."/>
            <person name="Ficklin S."/>
            <person name="Goodstein D.M."/>
            <person name="Xuan P."/>
            <person name="Del Fabbro C."/>
            <person name="Aramini V."/>
            <person name="Copetti D."/>
            <person name="Gonzalez S."/>
            <person name="Horner D.S."/>
            <person name="Falchi R."/>
            <person name="Lucas S."/>
            <person name="Mica E."/>
            <person name="Maldonado J."/>
            <person name="Lazzari B."/>
            <person name="Bielenberg D."/>
            <person name="Pirona R."/>
            <person name="Miculan M."/>
            <person name="Barakat A."/>
            <person name="Testolin R."/>
            <person name="Stella A."/>
            <person name="Tartarini S."/>
            <person name="Tonutti P."/>
            <person name="Arus P."/>
            <person name="Orellana A."/>
            <person name="Wells C."/>
            <person name="Main D."/>
            <person name="Vizzotto G."/>
            <person name="Silva H."/>
            <person name="Salamini F."/>
            <person name="Schmutz J."/>
            <person name="Morgante M."/>
            <person name="Rokhsar D.S."/>
        </authorList>
    </citation>
    <scope>NUCLEOTIDE SEQUENCE [LARGE SCALE GENOMIC DNA]</scope>
    <source>
        <strain evidence="7">cv. Nemared</strain>
    </source>
</reference>
<evidence type="ECO:0000256" key="5">
    <source>
        <dbReference type="ARBA" id="ARBA00023180"/>
    </source>
</evidence>
<dbReference type="Gramene" id="ONI02732">
    <property type="protein sequence ID" value="ONI02732"/>
    <property type="gene ID" value="PRUPE_6G218800"/>
</dbReference>
<dbReference type="EMBL" id="CM007656">
    <property type="protein sequence ID" value="ONI02732.1"/>
    <property type="molecule type" value="Genomic_DNA"/>
</dbReference>
<accession>A0A251NTR9</accession>
<evidence type="ECO:0000313" key="6">
    <source>
        <dbReference type="EMBL" id="ONI02732.1"/>
    </source>
</evidence>
<dbReference type="InterPro" id="IPR029058">
    <property type="entry name" value="AB_hydrolase_fold"/>
</dbReference>
<keyword evidence="4" id="KW-0378">Hydrolase</keyword>
<dbReference type="GO" id="GO:0006508">
    <property type="term" value="P:proteolysis"/>
    <property type="evidence" value="ECO:0007669"/>
    <property type="project" value="UniProtKB-KW"/>
</dbReference>
<gene>
    <name evidence="6" type="ORF">PRUPE_6G218800</name>
</gene>
<dbReference type="AlphaFoldDB" id="A0A251NTR9"/>
<dbReference type="PROSITE" id="PS00560">
    <property type="entry name" value="CARBOXYPEPT_SER_HIS"/>
    <property type="match status" value="1"/>
</dbReference>
<dbReference type="InterPro" id="IPR001563">
    <property type="entry name" value="Peptidase_S10"/>
</dbReference>
<dbReference type="Pfam" id="PF00450">
    <property type="entry name" value="Peptidase_S10"/>
    <property type="match status" value="1"/>
</dbReference>
<dbReference type="Gene3D" id="3.40.50.11320">
    <property type="match status" value="1"/>
</dbReference>
<organism evidence="6 7">
    <name type="scientific">Prunus persica</name>
    <name type="common">Peach</name>
    <name type="synonym">Amygdalus persica</name>
    <dbReference type="NCBI Taxonomy" id="3760"/>
    <lineage>
        <taxon>Eukaryota</taxon>
        <taxon>Viridiplantae</taxon>
        <taxon>Streptophyta</taxon>
        <taxon>Embryophyta</taxon>
        <taxon>Tracheophyta</taxon>
        <taxon>Spermatophyta</taxon>
        <taxon>Magnoliopsida</taxon>
        <taxon>eudicotyledons</taxon>
        <taxon>Gunneridae</taxon>
        <taxon>Pentapetalae</taxon>
        <taxon>rosids</taxon>
        <taxon>fabids</taxon>
        <taxon>Rosales</taxon>
        <taxon>Rosaceae</taxon>
        <taxon>Amygdaloideae</taxon>
        <taxon>Amygdaleae</taxon>
        <taxon>Prunus</taxon>
    </lineage>
</organism>
<sequence length="94" mass="10954">MVVPYLGTLAWIRSLNFTVIHLWRPWLVDGEIAGLQLFELKSRLLLLFPVCRYSRKHSNNFTFATVKGGGHTAPEYKPKECFAMFKRWISQDPL</sequence>
<keyword evidence="7" id="KW-1185">Reference proteome</keyword>
<keyword evidence="2" id="KW-0121">Carboxypeptidase</keyword>
<dbReference type="InterPro" id="IPR033124">
    <property type="entry name" value="Ser_caboxypep_his_AS"/>
</dbReference>